<accession>A0A9J7MNP1</accession>
<protein>
    <submittedName>
        <fullName evidence="3">Uncharacterized protein LOC118414717</fullName>
    </submittedName>
</protein>
<sequence>MRTVVIFLLLLLLCVQLREGTCVLSCYSCAEEFRFYFYDTMCMSEVTRDNATLSDCGSSSRYCMIERTKTNGVVLAFSRGCSETCYWGCRTSGLGMTTEICTWCCSGNGCNYYSRAAGLDRTRAARTILTTAAAVLVRQLSLYL</sequence>
<evidence type="ECO:0000313" key="2">
    <source>
        <dbReference type="Proteomes" id="UP000001554"/>
    </source>
</evidence>
<gene>
    <name evidence="3" type="primary">LOC118414717</name>
</gene>
<dbReference type="CDD" id="cd00117">
    <property type="entry name" value="TFP"/>
    <property type="match status" value="1"/>
</dbReference>
<dbReference type="OMA" id="TTEICTW"/>
<name>A0A9J7MNP1_BRAFL</name>
<evidence type="ECO:0000313" key="3">
    <source>
        <dbReference type="RefSeq" id="XP_035674807.1"/>
    </source>
</evidence>
<feature type="chain" id="PRO_5039890683" evidence="1">
    <location>
        <begin position="21"/>
        <end position="144"/>
    </location>
</feature>
<feature type="signal peptide" evidence="1">
    <location>
        <begin position="1"/>
        <end position="20"/>
    </location>
</feature>
<proteinExistence type="predicted"/>
<reference evidence="2" key="1">
    <citation type="journal article" date="2020" name="Nat. Ecol. Evol.">
        <title>Deeply conserved synteny resolves early events in vertebrate evolution.</title>
        <authorList>
            <person name="Simakov O."/>
            <person name="Marletaz F."/>
            <person name="Yue J.X."/>
            <person name="O'Connell B."/>
            <person name="Jenkins J."/>
            <person name="Brandt A."/>
            <person name="Calef R."/>
            <person name="Tung C.H."/>
            <person name="Huang T.K."/>
            <person name="Schmutz J."/>
            <person name="Satoh N."/>
            <person name="Yu J.K."/>
            <person name="Putnam N.H."/>
            <person name="Green R.E."/>
            <person name="Rokhsar D.S."/>
        </authorList>
    </citation>
    <scope>NUCLEOTIDE SEQUENCE [LARGE SCALE GENOMIC DNA]</scope>
    <source>
        <strain evidence="2">S238N-H82</strain>
    </source>
</reference>
<organism evidence="2 3">
    <name type="scientific">Branchiostoma floridae</name>
    <name type="common">Florida lancelet</name>
    <name type="synonym">Amphioxus</name>
    <dbReference type="NCBI Taxonomy" id="7739"/>
    <lineage>
        <taxon>Eukaryota</taxon>
        <taxon>Metazoa</taxon>
        <taxon>Chordata</taxon>
        <taxon>Cephalochordata</taxon>
        <taxon>Leptocardii</taxon>
        <taxon>Amphioxiformes</taxon>
        <taxon>Branchiostomatidae</taxon>
        <taxon>Branchiostoma</taxon>
    </lineage>
</organism>
<dbReference type="KEGG" id="bfo:118414717"/>
<evidence type="ECO:0000256" key="1">
    <source>
        <dbReference type="SAM" id="SignalP"/>
    </source>
</evidence>
<dbReference type="GeneID" id="118414717"/>
<dbReference type="Proteomes" id="UP000001554">
    <property type="component" value="Chromosome 4"/>
</dbReference>
<dbReference type="RefSeq" id="XP_035674807.1">
    <property type="nucleotide sequence ID" value="XM_035818914.1"/>
</dbReference>
<keyword evidence="1" id="KW-0732">Signal</keyword>
<reference evidence="3" key="2">
    <citation type="submission" date="2025-08" db="UniProtKB">
        <authorList>
            <consortium name="RefSeq"/>
        </authorList>
    </citation>
    <scope>IDENTIFICATION</scope>
    <source>
        <strain evidence="3">S238N-H82</strain>
        <tissue evidence="3">Testes</tissue>
    </source>
</reference>
<dbReference type="AlphaFoldDB" id="A0A9J7MNP1"/>
<keyword evidence="2" id="KW-1185">Reference proteome</keyword>
<dbReference type="OrthoDB" id="6342359at2759"/>